<dbReference type="PANTHER" id="PTHR12110:SF41">
    <property type="entry name" value="INOSOSE DEHYDRATASE"/>
    <property type="match status" value="1"/>
</dbReference>
<organism evidence="2 3">
    <name type="scientific">Thermatribacter velox</name>
    <dbReference type="NCBI Taxonomy" id="3039681"/>
    <lineage>
        <taxon>Bacteria</taxon>
        <taxon>Pseudomonadati</taxon>
        <taxon>Atribacterota</taxon>
        <taxon>Atribacteria</taxon>
        <taxon>Atribacterales</taxon>
        <taxon>Thermatribacteraceae</taxon>
        <taxon>Thermatribacter</taxon>
    </lineage>
</organism>
<accession>A0ABZ2YCM6</accession>
<dbReference type="RefSeq" id="WP_369017615.1">
    <property type="nucleotide sequence ID" value="NZ_CP121689.1"/>
</dbReference>
<dbReference type="InterPro" id="IPR050312">
    <property type="entry name" value="IolE/XylAMocC-like"/>
</dbReference>
<evidence type="ECO:0000259" key="1">
    <source>
        <dbReference type="Pfam" id="PF01261"/>
    </source>
</evidence>
<evidence type="ECO:0000313" key="3">
    <source>
        <dbReference type="Proteomes" id="UP001461341"/>
    </source>
</evidence>
<dbReference type="InterPro" id="IPR036237">
    <property type="entry name" value="Xyl_isomerase-like_sf"/>
</dbReference>
<gene>
    <name evidence="2" type="ORF">QBE54_07685</name>
</gene>
<protein>
    <submittedName>
        <fullName evidence="2">Sugar phosphate isomerase/epimerase</fullName>
    </submittedName>
</protein>
<dbReference type="InterPro" id="IPR013022">
    <property type="entry name" value="Xyl_isomerase-like_TIM-brl"/>
</dbReference>
<keyword evidence="3" id="KW-1185">Reference proteome</keyword>
<evidence type="ECO:0000313" key="2">
    <source>
        <dbReference type="EMBL" id="WZL75468.1"/>
    </source>
</evidence>
<proteinExistence type="predicted"/>
<dbReference type="Pfam" id="PF01261">
    <property type="entry name" value="AP_endonuc_2"/>
    <property type="match status" value="1"/>
</dbReference>
<feature type="domain" description="Xylose isomerase-like TIM barrel" evidence="1">
    <location>
        <begin position="34"/>
        <end position="266"/>
    </location>
</feature>
<dbReference type="EMBL" id="CP121689">
    <property type="protein sequence ID" value="WZL75468.1"/>
    <property type="molecule type" value="Genomic_DNA"/>
</dbReference>
<dbReference type="GO" id="GO:0016853">
    <property type="term" value="F:isomerase activity"/>
    <property type="evidence" value="ECO:0007669"/>
    <property type="project" value="UniProtKB-KW"/>
</dbReference>
<keyword evidence="2" id="KW-0413">Isomerase</keyword>
<name>A0ABZ2YCM6_9BACT</name>
<dbReference type="Gene3D" id="3.20.20.150">
    <property type="entry name" value="Divalent-metal-dependent TIM barrel enzymes"/>
    <property type="match status" value="1"/>
</dbReference>
<sequence length="303" mass="33697">MKLSFEIWPNYPYQMGIVGVVTNSWGDKPLDWCVERVASYGYEGVDFIDRSFIDLSDKELGETIEKVLRVVDSKGIKVASVGSHHLAITPWKYLIKGQIANVKKAIDIAARIGAPTVVSYIDGYYNPPTYIMISRKEAKQIFVDMVKECAEYAGERGLDFSVEPHQETLINLPDITLELIEAIGLDNVKVTIDFGGLYLGIKPHMPVKEAIAAFGKLINHVHAKDIAGTIGRWNMCWFGGGIVNFKECAEALKEVGYSGFISVEWEGWFKGGIEGVGDLNQGGLADFDRVAQEAKDFLEVYFK</sequence>
<reference evidence="2 3" key="1">
    <citation type="submission" date="2023-03" db="EMBL/GenBank/DDBJ databases">
        <title>Novel Species.</title>
        <authorList>
            <person name="Ma S."/>
        </authorList>
    </citation>
    <scope>NUCLEOTIDE SEQUENCE [LARGE SCALE GENOMIC DNA]</scope>
    <source>
        <strain evidence="2 3">B11</strain>
    </source>
</reference>
<dbReference type="SUPFAM" id="SSF51658">
    <property type="entry name" value="Xylose isomerase-like"/>
    <property type="match status" value="1"/>
</dbReference>
<dbReference type="Proteomes" id="UP001461341">
    <property type="component" value="Chromosome"/>
</dbReference>
<dbReference type="PANTHER" id="PTHR12110">
    <property type="entry name" value="HYDROXYPYRUVATE ISOMERASE"/>
    <property type="match status" value="1"/>
</dbReference>